<evidence type="ECO:0000256" key="1">
    <source>
        <dbReference type="SAM" id="MobiDB-lite"/>
    </source>
</evidence>
<feature type="region of interest" description="Disordered" evidence="1">
    <location>
        <begin position="1"/>
        <end position="29"/>
    </location>
</feature>
<dbReference type="PANTHER" id="PTHR47331:SF5">
    <property type="entry name" value="RIBONUCLEASE H"/>
    <property type="match status" value="1"/>
</dbReference>
<feature type="compositionally biased region" description="Polar residues" evidence="1">
    <location>
        <begin position="7"/>
        <end position="22"/>
    </location>
</feature>
<dbReference type="EMBL" id="CACRXK020000313">
    <property type="protein sequence ID" value="CAB3980679.1"/>
    <property type="molecule type" value="Genomic_DNA"/>
</dbReference>
<dbReference type="AlphaFoldDB" id="A0A7D9DBE6"/>
<evidence type="ECO:0000313" key="2">
    <source>
        <dbReference type="EMBL" id="CAB3980679.1"/>
    </source>
</evidence>
<organism evidence="2 3">
    <name type="scientific">Paramuricea clavata</name>
    <name type="common">Red gorgonian</name>
    <name type="synonym">Violescent sea-whip</name>
    <dbReference type="NCBI Taxonomy" id="317549"/>
    <lineage>
        <taxon>Eukaryota</taxon>
        <taxon>Metazoa</taxon>
        <taxon>Cnidaria</taxon>
        <taxon>Anthozoa</taxon>
        <taxon>Octocorallia</taxon>
        <taxon>Malacalcyonacea</taxon>
        <taxon>Plexauridae</taxon>
        <taxon>Paramuricea</taxon>
    </lineage>
</organism>
<dbReference type="Pfam" id="PF05380">
    <property type="entry name" value="Peptidase_A17"/>
    <property type="match status" value="1"/>
</dbReference>
<name>A0A7D9DBE6_PARCT</name>
<comment type="caution">
    <text evidence="2">The sequence shown here is derived from an EMBL/GenBank/DDBJ whole genome shotgun (WGS) entry which is preliminary data.</text>
</comment>
<dbReference type="OrthoDB" id="5986330at2759"/>
<evidence type="ECO:0000313" key="3">
    <source>
        <dbReference type="Proteomes" id="UP001152795"/>
    </source>
</evidence>
<keyword evidence="3" id="KW-1185">Reference proteome</keyword>
<dbReference type="PANTHER" id="PTHR47331">
    <property type="entry name" value="PHD-TYPE DOMAIN-CONTAINING PROTEIN"/>
    <property type="match status" value="1"/>
</dbReference>
<dbReference type="Proteomes" id="UP001152795">
    <property type="component" value="Unassembled WGS sequence"/>
</dbReference>
<gene>
    <name evidence="2" type="ORF">PACLA_8A009315</name>
</gene>
<dbReference type="InterPro" id="IPR008042">
    <property type="entry name" value="Retrotrans_Pao"/>
</dbReference>
<reference evidence="2" key="1">
    <citation type="submission" date="2020-04" db="EMBL/GenBank/DDBJ databases">
        <authorList>
            <person name="Alioto T."/>
            <person name="Alioto T."/>
            <person name="Gomez Garrido J."/>
        </authorList>
    </citation>
    <scope>NUCLEOTIDE SEQUENCE</scope>
    <source>
        <strain evidence="2">A484AB</strain>
    </source>
</reference>
<protein>
    <submittedName>
        <fullName evidence="2">Uncharacterized protein</fullName>
    </submittedName>
</protein>
<proteinExistence type="predicted"/>
<accession>A0A7D9DBE6</accession>
<sequence>MARADSNKSQQLVQEEQSSYTGSMLGPPLPASDDKQKILGILWDSYEDNLIVDIKDVADLAQMVQATKRNVISVSSKIYDPMGLISPLTINFKLLFQELCLAKGDWDHPLEGTLKCNWQKLVDNLQDVQPIVIPRCYISDIHEQVVSYKLHRHSITWYPAYSTSIIYIVVVKQEDPPTNSEVTSTDI</sequence>